<organism evidence="2 3">
    <name type="scientific">Diatraea saccharalis</name>
    <name type="common">sugarcane borer</name>
    <dbReference type="NCBI Taxonomy" id="40085"/>
    <lineage>
        <taxon>Eukaryota</taxon>
        <taxon>Metazoa</taxon>
        <taxon>Ecdysozoa</taxon>
        <taxon>Arthropoda</taxon>
        <taxon>Hexapoda</taxon>
        <taxon>Insecta</taxon>
        <taxon>Pterygota</taxon>
        <taxon>Neoptera</taxon>
        <taxon>Endopterygota</taxon>
        <taxon>Lepidoptera</taxon>
        <taxon>Glossata</taxon>
        <taxon>Ditrysia</taxon>
        <taxon>Pyraloidea</taxon>
        <taxon>Crambidae</taxon>
        <taxon>Crambinae</taxon>
        <taxon>Diatraea</taxon>
    </lineage>
</organism>
<dbReference type="OrthoDB" id="6283463at2759"/>
<feature type="region of interest" description="Disordered" evidence="1">
    <location>
        <begin position="445"/>
        <end position="466"/>
    </location>
</feature>
<sequence length="767" mass="83023">MEHNLDDALNLESAIGGIDFENAEDVVVSQADINLDTSTQGGEIAMEFEHIEEQPILMDSGNEEIIVSDFMGDQFNLQEYSIHDDQTTGMTTTEDSNQQDLLANQSANIDLQFESQEMTPPVRVGVKGKQKYIAVKVLLNSHYNFINKCNMYLIKNTIEAASPAIAPKKSDSQPSTAIPRQIAIAPKLPKLIPAVSTRCTIPQTSQVAIAPQSVALVANRSNVKKVPITTVMKDGTQSGTVLAQIGKQLVVMPSSGGGQKIKLVTTGNSGVSTVQYVKAGSDLAQLIPAKNISGLQTNKPILAKVILQGQSNIDLSNQPAVITKVVMGSPTEKGVKFTGKARIDGAKTKVVIMPNSTQTGQKAVIKTTASPKTAQITKDGKVLMQGQRSQLHQVNIPGKGDGEINGTDETITVLCLLRNPNNNQTKTASLLQIQYIRLISNQTSNEGTTVTKQQSGSPTTKSFVLSDSKGKLVQISGVKQPGGVPPPLVFTRVKDKRQQKLVRIAAAPLTATATAVSQASSRSSQSLLVPLPSVEEPTSGEHFPPPISHSIHDTTHSTDDPHSATDPTQSTQDPTYSTRDPTYSSQDPTYSAQDSTYLAQDPIQDSIHSVQDSTYSIHEADSPQRISQRVQLESYHMSGSLDETEEVDNKAALRALIAEQQEQQQSPDESEHSNSNNSMEHLVPMGSSEEHPLIVISSNYMKQESIDNNMRQKSDMLLLALRTTKVLSANRVNLEFLAENFSLLESSHGLECGLIVLDDFCFQNLIT</sequence>
<feature type="compositionally biased region" description="Basic and acidic residues" evidence="1">
    <location>
        <begin position="550"/>
        <end position="563"/>
    </location>
</feature>
<name>A0A9N9R2P6_9NEOP</name>
<accession>A0A9N9R2P6</accession>
<evidence type="ECO:0000313" key="3">
    <source>
        <dbReference type="Proteomes" id="UP001153714"/>
    </source>
</evidence>
<evidence type="ECO:0000313" key="2">
    <source>
        <dbReference type="EMBL" id="CAG9788832.1"/>
    </source>
</evidence>
<dbReference type="Proteomes" id="UP001153714">
    <property type="component" value="Chromosome 2"/>
</dbReference>
<feature type="region of interest" description="Disordered" evidence="1">
    <location>
        <begin position="532"/>
        <end position="592"/>
    </location>
</feature>
<proteinExistence type="predicted"/>
<reference evidence="2" key="2">
    <citation type="submission" date="2022-10" db="EMBL/GenBank/DDBJ databases">
        <authorList>
            <consortium name="ENA_rothamsted_submissions"/>
            <consortium name="culmorum"/>
            <person name="King R."/>
        </authorList>
    </citation>
    <scope>NUCLEOTIDE SEQUENCE</scope>
</reference>
<dbReference type="EMBL" id="OU893333">
    <property type="protein sequence ID" value="CAG9788832.1"/>
    <property type="molecule type" value="Genomic_DNA"/>
</dbReference>
<feature type="compositionally biased region" description="Polar residues" evidence="1">
    <location>
        <begin position="445"/>
        <end position="465"/>
    </location>
</feature>
<evidence type="ECO:0000256" key="1">
    <source>
        <dbReference type="SAM" id="MobiDB-lite"/>
    </source>
</evidence>
<reference evidence="2" key="1">
    <citation type="submission" date="2021-12" db="EMBL/GenBank/DDBJ databases">
        <authorList>
            <person name="King R."/>
        </authorList>
    </citation>
    <scope>NUCLEOTIDE SEQUENCE</scope>
</reference>
<protein>
    <submittedName>
        <fullName evidence="2">Uncharacterized protein</fullName>
    </submittedName>
</protein>
<feature type="region of interest" description="Disordered" evidence="1">
    <location>
        <begin position="608"/>
        <end position="627"/>
    </location>
</feature>
<keyword evidence="3" id="KW-1185">Reference proteome</keyword>
<feature type="compositionally biased region" description="Polar residues" evidence="1">
    <location>
        <begin position="565"/>
        <end position="592"/>
    </location>
</feature>
<gene>
    <name evidence="2" type="ORF">DIATSA_LOCUS6617</name>
</gene>
<feature type="region of interest" description="Disordered" evidence="1">
    <location>
        <begin position="660"/>
        <end position="684"/>
    </location>
</feature>
<dbReference type="AlphaFoldDB" id="A0A9N9R2P6"/>